<dbReference type="InterPro" id="IPR008964">
    <property type="entry name" value="Invasin/intimin_cell_adhesion"/>
</dbReference>
<feature type="domain" description="PGF-CTERM archaeal protein-sorting signal" evidence="2">
    <location>
        <begin position="592"/>
        <end position="614"/>
    </location>
</feature>
<evidence type="ECO:0000256" key="1">
    <source>
        <dbReference type="ARBA" id="ARBA00022729"/>
    </source>
</evidence>
<proteinExistence type="predicted"/>
<evidence type="ECO:0000313" key="3">
    <source>
        <dbReference type="EMBL" id="MCD1296132.1"/>
    </source>
</evidence>
<dbReference type="SUPFAM" id="SSF49373">
    <property type="entry name" value="Invasin/intimin cell-adhesion fragments"/>
    <property type="match status" value="2"/>
</dbReference>
<sequence length="616" mass="65193">MKNTTKAALAALMIITMIAAIIPATAAYPFWEKAPLMPENNKNTGSVVGRVTTANSSVGLGYAYVAIVNAANVSKEYYNTTADANGYYQITGVNNTLFADGSLQTAYKVYANHSLFGEGWSNAFGVEPNSTASTGVVIFPLPAKIVLTAEKNHVLADNADHVTLSAYVTDALGMPVGDGFTINFEVLNATDAYGFLGNENSATSSGSKTLTATTKGGYAKVDFGWGNASGNSSIIEASFAQDADINDSIKIYFSPLVSSWFGSVVDSFNTGYGGIEVTLHVCMANATEIYNMTTITSSAQPYVGTYVFDNIVLTPDTAYAFATAEAPLTDNLTIYGASNNYSLNTTRTSAGFIVLHVPMPDEIRVTADPETILVGGDVSTITAQLYLNGLPYKRPGVKINFAADNDTVAYLPKVTTNLSDAFGKATIPLTSNETLGEVNVTANATITYNTIIEDSVLVKVVGWGTISGMVTDKNRNGVPNANVTLWYWNGTANNGIVKVPENPQLSNDGRTAAIGTYTYERIPWGTYNVTAEKDGHIYFAMVNLTKGTYTANVAIPDYVYVAPVTPTPTPVVTATATATPVPPTPTPTPTPTPGFETVFALAGLLGVAYLIARKEN</sequence>
<dbReference type="Gene3D" id="2.60.40.1120">
    <property type="entry name" value="Carboxypeptidase-like, regulatory domain"/>
    <property type="match status" value="1"/>
</dbReference>
<dbReference type="NCBIfam" id="TIGR04126">
    <property type="entry name" value="PGF_CTERM"/>
    <property type="match status" value="1"/>
</dbReference>
<name>A0AAP2RH59_9EURY</name>
<keyword evidence="1" id="KW-0732">Signal</keyword>
<dbReference type="Gene3D" id="2.60.40.10">
    <property type="entry name" value="Immunoglobulins"/>
    <property type="match status" value="2"/>
</dbReference>
<dbReference type="Proteomes" id="UP001320159">
    <property type="component" value="Unassembled WGS sequence"/>
</dbReference>
<reference evidence="3 4" key="1">
    <citation type="submission" date="2017-11" db="EMBL/GenBank/DDBJ databases">
        <title>Isolation and Characterization of Family Methanocellaceae Species from Potential Methane Hydrate Area Offshore Southwestern Taiwan.</title>
        <authorList>
            <person name="Zhang W.-L."/>
            <person name="Chen W.-C."/>
            <person name="Lai M.-C."/>
            <person name="Chen S.-C."/>
        </authorList>
    </citation>
    <scope>NUCLEOTIDE SEQUENCE [LARGE SCALE GENOMIC DNA]</scope>
    <source>
        <strain evidence="3 4">CWC-04</strain>
    </source>
</reference>
<dbReference type="InterPro" id="IPR008969">
    <property type="entry name" value="CarboxyPept-like_regulatory"/>
</dbReference>
<evidence type="ECO:0000313" key="4">
    <source>
        <dbReference type="Proteomes" id="UP001320159"/>
    </source>
</evidence>
<dbReference type="GO" id="GO:0030115">
    <property type="term" value="C:S-layer"/>
    <property type="evidence" value="ECO:0007669"/>
    <property type="project" value="UniProtKB-SubCell"/>
</dbReference>
<comment type="caution">
    <text evidence="3">The sequence shown here is derived from an EMBL/GenBank/DDBJ whole genome shotgun (WGS) entry which is preliminary data.</text>
</comment>
<dbReference type="InterPro" id="IPR013783">
    <property type="entry name" value="Ig-like_fold"/>
</dbReference>
<dbReference type="RefSeq" id="WP_230743042.1">
    <property type="nucleotide sequence ID" value="NZ_PGCK01000014.1"/>
</dbReference>
<dbReference type="EMBL" id="PGCK01000014">
    <property type="protein sequence ID" value="MCD1296132.1"/>
    <property type="molecule type" value="Genomic_DNA"/>
</dbReference>
<dbReference type="AlphaFoldDB" id="A0AAP2RH59"/>
<protein>
    <submittedName>
        <fullName evidence="3">PGF-CTERM sorting domain-containing protein</fullName>
    </submittedName>
</protein>
<keyword evidence="4" id="KW-1185">Reference proteome</keyword>
<organism evidence="3 4">
    <name type="scientific">Methanooceanicella nereidis</name>
    <dbReference type="NCBI Taxonomy" id="2052831"/>
    <lineage>
        <taxon>Archaea</taxon>
        <taxon>Methanobacteriati</taxon>
        <taxon>Methanobacteriota</taxon>
        <taxon>Stenosarchaea group</taxon>
        <taxon>Methanomicrobia</taxon>
        <taxon>Methanocellales</taxon>
        <taxon>Methanocellaceae</taxon>
        <taxon>Methanooceanicella</taxon>
    </lineage>
</organism>
<dbReference type="SUPFAM" id="SSF49464">
    <property type="entry name" value="Carboxypeptidase regulatory domain-like"/>
    <property type="match status" value="1"/>
</dbReference>
<dbReference type="InterPro" id="IPR026371">
    <property type="entry name" value="PGF_CTERM"/>
</dbReference>
<evidence type="ECO:0000259" key="2">
    <source>
        <dbReference type="Pfam" id="PF18204"/>
    </source>
</evidence>
<dbReference type="GO" id="GO:0005886">
    <property type="term" value="C:plasma membrane"/>
    <property type="evidence" value="ECO:0007669"/>
    <property type="project" value="UniProtKB-SubCell"/>
</dbReference>
<gene>
    <name evidence="3" type="ORF">CUJ83_14105</name>
</gene>
<accession>A0AAP2RH59</accession>
<dbReference type="Pfam" id="PF18204">
    <property type="entry name" value="PGF-CTERM"/>
    <property type="match status" value="1"/>
</dbReference>